<organism evidence="2 3">
    <name type="scientific">Buteo japonicus</name>
    <dbReference type="NCBI Taxonomy" id="224669"/>
    <lineage>
        <taxon>Eukaryota</taxon>
        <taxon>Metazoa</taxon>
        <taxon>Chordata</taxon>
        <taxon>Craniata</taxon>
        <taxon>Vertebrata</taxon>
        <taxon>Euteleostomi</taxon>
        <taxon>Archelosauria</taxon>
        <taxon>Archosauria</taxon>
        <taxon>Dinosauria</taxon>
        <taxon>Saurischia</taxon>
        <taxon>Theropoda</taxon>
        <taxon>Coelurosauria</taxon>
        <taxon>Aves</taxon>
        <taxon>Neognathae</taxon>
        <taxon>Neoaves</taxon>
        <taxon>Telluraves</taxon>
        <taxon>Accipitrimorphae</taxon>
        <taxon>Accipitriformes</taxon>
        <taxon>Accipitridae</taxon>
        <taxon>Accipitrinae</taxon>
        <taxon>Buteo</taxon>
    </lineage>
</organism>
<sequence>MEFAELIKTATVESVLLSCVGLPAVKGTLCITSHHLLLSSCPGGDSQPGTVELWLLIRNVDAVEKRLAGSSGTITLRCKDLKVLQLEIPGMEECLNIASSIEVSSRVAREPGPSRVGVQRVGRRKRPPAVFALGLSLTWVNTQLPDSVGKGCPKSWWCQRLPAQPSLAAGTRPGAGNGFGVCRALGTFPATSVLWSMPPTRDQLHLCSHSRPSRQWTP</sequence>
<keyword evidence="3" id="KW-1185">Reference proteome</keyword>
<evidence type="ECO:0000313" key="2">
    <source>
        <dbReference type="Ensembl" id="ENSBJAP00000001010.1"/>
    </source>
</evidence>
<dbReference type="AlphaFoldDB" id="A0A8C0AN31"/>
<dbReference type="Pfam" id="PF21098">
    <property type="entry name" value="PH-GRAM_MTMR6-like"/>
    <property type="match status" value="1"/>
</dbReference>
<reference evidence="2" key="1">
    <citation type="submission" date="2025-08" db="UniProtKB">
        <authorList>
            <consortium name="Ensembl"/>
        </authorList>
    </citation>
    <scope>IDENTIFICATION</scope>
</reference>
<proteinExistence type="predicted"/>
<dbReference type="Ensembl" id="ENSBJAT00000001037.1">
    <property type="protein sequence ID" value="ENSBJAP00000001010.1"/>
    <property type="gene ID" value="ENSBJAG00000000792.1"/>
</dbReference>
<dbReference type="SUPFAM" id="SSF50729">
    <property type="entry name" value="PH domain-like"/>
    <property type="match status" value="1"/>
</dbReference>
<dbReference type="InterPro" id="IPR048994">
    <property type="entry name" value="PH-GRAM_MTMR6-9"/>
</dbReference>
<evidence type="ECO:0000313" key="3">
    <source>
        <dbReference type="Proteomes" id="UP000694555"/>
    </source>
</evidence>
<dbReference type="CDD" id="cd13211">
    <property type="entry name" value="PH-GRAM_MTMR9"/>
    <property type="match status" value="1"/>
</dbReference>
<reference evidence="2" key="2">
    <citation type="submission" date="2025-09" db="UniProtKB">
        <authorList>
            <consortium name="Ensembl"/>
        </authorList>
    </citation>
    <scope>IDENTIFICATION</scope>
</reference>
<dbReference type="InterPro" id="IPR011993">
    <property type="entry name" value="PH-like_dom_sf"/>
</dbReference>
<dbReference type="Gene3D" id="2.30.29.30">
    <property type="entry name" value="Pleckstrin-homology domain (PH domain)/Phosphotyrosine-binding domain (PTB)"/>
    <property type="match status" value="1"/>
</dbReference>
<name>A0A8C0AN31_9AVES</name>
<evidence type="ECO:0000259" key="1">
    <source>
        <dbReference type="Pfam" id="PF21098"/>
    </source>
</evidence>
<feature type="domain" description="MTMR6-9 GRAM" evidence="1">
    <location>
        <begin position="24"/>
        <end position="101"/>
    </location>
</feature>
<dbReference type="Proteomes" id="UP000694555">
    <property type="component" value="Unplaced"/>
</dbReference>
<accession>A0A8C0AN31</accession>
<protein>
    <recommendedName>
        <fullName evidence="1">MTMR6-9 GRAM domain-containing protein</fullName>
    </recommendedName>
</protein>